<feature type="domain" description="XdhC- CoxI" evidence="1">
    <location>
        <begin position="119"/>
        <end position="179"/>
    </location>
</feature>
<protein>
    <submittedName>
        <fullName evidence="3">Xanthine dehydrogenase accessory factor</fullName>
    </submittedName>
</protein>
<dbReference type="PANTHER" id="PTHR30388:SF4">
    <property type="entry name" value="MOLYBDENUM COFACTOR INSERTION CHAPERONE PAOD"/>
    <property type="match status" value="1"/>
</dbReference>
<name>A0A1G6NQY6_9NOCA</name>
<proteinExistence type="predicted"/>
<dbReference type="InterPro" id="IPR052698">
    <property type="entry name" value="MoCofactor_Util/Proc"/>
</dbReference>
<reference evidence="3 4" key="1">
    <citation type="submission" date="2016-10" db="EMBL/GenBank/DDBJ databases">
        <authorList>
            <person name="de Groot N.N."/>
        </authorList>
    </citation>
    <scope>NUCLEOTIDE SEQUENCE [LARGE SCALE GENOMIC DNA]</scope>
    <source>
        <strain evidence="3 4">JCM 11308</strain>
    </source>
</reference>
<dbReference type="PANTHER" id="PTHR30388">
    <property type="entry name" value="ALDEHYDE OXIDOREDUCTASE MOLYBDENUM COFACTOR ASSEMBLY PROTEIN"/>
    <property type="match status" value="1"/>
</dbReference>
<dbReference type="Pfam" id="PF13478">
    <property type="entry name" value="XdhC_C"/>
    <property type="match status" value="1"/>
</dbReference>
<dbReference type="InterPro" id="IPR027051">
    <property type="entry name" value="XdhC_Rossmann_dom"/>
</dbReference>
<evidence type="ECO:0000313" key="4">
    <source>
        <dbReference type="Proteomes" id="UP000199417"/>
    </source>
</evidence>
<keyword evidence="4" id="KW-1185">Reference proteome</keyword>
<dbReference type="EMBL" id="FNAB01000001">
    <property type="protein sequence ID" value="SDC70128.1"/>
    <property type="molecule type" value="Genomic_DNA"/>
</dbReference>
<evidence type="ECO:0000313" key="3">
    <source>
        <dbReference type="EMBL" id="SDC70128.1"/>
    </source>
</evidence>
<feature type="domain" description="XdhC- CoxI" evidence="1">
    <location>
        <begin position="13"/>
        <end position="79"/>
    </location>
</feature>
<accession>A0A1G6NQY6</accession>
<evidence type="ECO:0000259" key="1">
    <source>
        <dbReference type="Pfam" id="PF02625"/>
    </source>
</evidence>
<dbReference type="STRING" id="168276.SAMN05444580_101628"/>
<dbReference type="Proteomes" id="UP000199417">
    <property type="component" value="Unassembled WGS sequence"/>
</dbReference>
<dbReference type="RefSeq" id="WP_072843108.1">
    <property type="nucleotide sequence ID" value="NZ_FNAB01000001.1"/>
</dbReference>
<dbReference type="InterPro" id="IPR003777">
    <property type="entry name" value="XdhC_CoxI"/>
</dbReference>
<dbReference type="Gene3D" id="3.40.50.720">
    <property type="entry name" value="NAD(P)-binding Rossmann-like Domain"/>
    <property type="match status" value="1"/>
</dbReference>
<feature type="domain" description="XdhC Rossmann" evidence="2">
    <location>
        <begin position="203"/>
        <end position="345"/>
    </location>
</feature>
<dbReference type="AlphaFoldDB" id="A0A1G6NQY6"/>
<gene>
    <name evidence="3" type="ORF">SAMN05444580_101628</name>
</gene>
<organism evidence="3 4">
    <name type="scientific">Rhodococcus tukisamuensis</name>
    <dbReference type="NCBI Taxonomy" id="168276"/>
    <lineage>
        <taxon>Bacteria</taxon>
        <taxon>Bacillati</taxon>
        <taxon>Actinomycetota</taxon>
        <taxon>Actinomycetes</taxon>
        <taxon>Mycobacteriales</taxon>
        <taxon>Nocardiaceae</taxon>
        <taxon>Rhodococcus</taxon>
    </lineage>
</organism>
<evidence type="ECO:0000259" key="2">
    <source>
        <dbReference type="Pfam" id="PF13478"/>
    </source>
</evidence>
<sequence length="370" mass="38020">MTTREVLQQVAAWQAAETDCALATIVCAEGSTPRPVGTVMAVSRGGVVAGSISVGCVESDLFHTAIEVTDTGRPVVRRYAVGDDEFGGADLMCGGSMAVLVQPAGPGALPGLALAADAVAAGRPVVFGTVVSRGPRLGGTVVVTADSYAGSCGDPLLDAAVVVRARTHLDAGTPTTVRLGENGECTENGLAVLISSVTPPPRMLVFGAMDFAHALTRAAKTLGYSVTLCDARPVFATRQRFPDADEVVVMWPHQYLGQATIDPSTAICVLTHDPRFDVPVLTIALRSGAGYVGAMGSRRSHLDRVDRLRAAGVTDAELARLAAPIGLDLGAQTPEETAVSILAEIIALRRGGSGRRLGGLTGPIHGRGAP</sequence>
<dbReference type="Pfam" id="PF02625">
    <property type="entry name" value="XdhC_CoxI"/>
    <property type="match status" value="2"/>
</dbReference>